<feature type="compositionally biased region" description="Pro residues" evidence="1">
    <location>
        <begin position="86"/>
        <end position="99"/>
    </location>
</feature>
<dbReference type="PANTHER" id="PTHR31264:SF29">
    <property type="entry name" value="OS07G0554500 PROTEIN"/>
    <property type="match status" value="1"/>
</dbReference>
<dbReference type="SUPFAM" id="SSF81383">
    <property type="entry name" value="F-box domain"/>
    <property type="match status" value="1"/>
</dbReference>
<dbReference type="InterPro" id="IPR036047">
    <property type="entry name" value="F-box-like_dom_sf"/>
</dbReference>
<gene>
    <name evidence="2" type="primary">ga29582</name>
    <name evidence="2" type="ORF">PR202_ga29582</name>
</gene>
<protein>
    <recommendedName>
        <fullName evidence="4">F-box domain-containing protein</fullName>
    </recommendedName>
</protein>
<comment type="caution">
    <text evidence="2">The sequence shown here is derived from an EMBL/GenBank/DDBJ whole genome shotgun (WGS) entry which is preliminary data.</text>
</comment>
<reference evidence="2" key="1">
    <citation type="journal article" date="2018" name="DNA Res.">
        <title>Multiple hybrid de novo genome assembly of finger millet, an orphan allotetraploid crop.</title>
        <authorList>
            <person name="Hatakeyama M."/>
            <person name="Aluri S."/>
            <person name="Balachadran M.T."/>
            <person name="Sivarajan S.R."/>
            <person name="Patrignani A."/>
            <person name="Gruter S."/>
            <person name="Poveda L."/>
            <person name="Shimizu-Inatsugi R."/>
            <person name="Baeten J."/>
            <person name="Francoijs K.J."/>
            <person name="Nataraja K.N."/>
            <person name="Reddy Y.A.N."/>
            <person name="Phadnis S."/>
            <person name="Ravikumar R.L."/>
            <person name="Schlapbach R."/>
            <person name="Sreeman S.M."/>
            <person name="Shimizu K.K."/>
        </authorList>
    </citation>
    <scope>NUCLEOTIDE SEQUENCE</scope>
</reference>
<evidence type="ECO:0000313" key="2">
    <source>
        <dbReference type="EMBL" id="GJN11395.1"/>
    </source>
</evidence>
<organism evidence="2 3">
    <name type="scientific">Eleusine coracana subsp. coracana</name>
    <dbReference type="NCBI Taxonomy" id="191504"/>
    <lineage>
        <taxon>Eukaryota</taxon>
        <taxon>Viridiplantae</taxon>
        <taxon>Streptophyta</taxon>
        <taxon>Embryophyta</taxon>
        <taxon>Tracheophyta</taxon>
        <taxon>Spermatophyta</taxon>
        <taxon>Magnoliopsida</taxon>
        <taxon>Liliopsida</taxon>
        <taxon>Poales</taxon>
        <taxon>Poaceae</taxon>
        <taxon>PACMAD clade</taxon>
        <taxon>Chloridoideae</taxon>
        <taxon>Cynodonteae</taxon>
        <taxon>Eleusininae</taxon>
        <taxon>Eleusine</taxon>
    </lineage>
</organism>
<feature type="compositionally biased region" description="Low complexity" evidence="1">
    <location>
        <begin position="100"/>
        <end position="126"/>
    </location>
</feature>
<evidence type="ECO:0008006" key="4">
    <source>
        <dbReference type="Google" id="ProtNLM"/>
    </source>
</evidence>
<evidence type="ECO:0000256" key="1">
    <source>
        <dbReference type="SAM" id="MobiDB-lite"/>
    </source>
</evidence>
<name>A0AAV5DNB5_ELECO</name>
<dbReference type="Proteomes" id="UP001054889">
    <property type="component" value="Unassembled WGS sequence"/>
</dbReference>
<accession>A0AAV5DNB5</accession>
<feature type="region of interest" description="Disordered" evidence="1">
    <location>
        <begin position="81"/>
        <end position="126"/>
    </location>
</feature>
<dbReference type="EMBL" id="BQKI01000018">
    <property type="protein sequence ID" value="GJN11395.1"/>
    <property type="molecule type" value="Genomic_DNA"/>
</dbReference>
<sequence length="236" mass="25063">MASLARPNPHHAESPAPPLRRLTDELLVVILIRLPTLADIGRASAACPAFHRVITDRSFLRRIRAVHPPLLLGTHMGTHSSDFLPAMPPHPPRQLPGPSPALSTSPARSSPLTTPSATSTSVTAMPSSLESLSRSYPLAIAYPLTGTPSGSPCHKMASMTMTVGSATALRADCRGFQSSTHGGRRSDLARLDEKLPVQLPGSIFFSSISHPSSRHRLSTMLARCLGLVGLLRTPAS</sequence>
<keyword evidence="3" id="KW-1185">Reference proteome</keyword>
<dbReference type="AlphaFoldDB" id="A0AAV5DNB5"/>
<reference evidence="2" key="2">
    <citation type="submission" date="2021-12" db="EMBL/GenBank/DDBJ databases">
        <title>Resequencing data analysis of finger millet.</title>
        <authorList>
            <person name="Hatakeyama M."/>
            <person name="Aluri S."/>
            <person name="Balachadran M.T."/>
            <person name="Sivarajan S.R."/>
            <person name="Poveda L."/>
            <person name="Shimizu-Inatsugi R."/>
            <person name="Schlapbach R."/>
            <person name="Sreeman S.M."/>
            <person name="Shimizu K.K."/>
        </authorList>
    </citation>
    <scope>NUCLEOTIDE SEQUENCE</scope>
</reference>
<evidence type="ECO:0000313" key="3">
    <source>
        <dbReference type="Proteomes" id="UP001054889"/>
    </source>
</evidence>
<proteinExistence type="predicted"/>
<dbReference type="PANTHER" id="PTHR31264">
    <property type="entry name" value="OS07G0554500 PROTEIN-RELATED"/>
    <property type="match status" value="1"/>
</dbReference>